<evidence type="ECO:0000313" key="4">
    <source>
        <dbReference type="Proteomes" id="UP000663860"/>
    </source>
</evidence>
<evidence type="ECO:0000259" key="2">
    <source>
        <dbReference type="SMART" id="SM00128"/>
    </source>
</evidence>
<dbReference type="AlphaFoldDB" id="A0A814KNP5"/>
<accession>A0A814KNP5</accession>
<feature type="domain" description="Inositol polyphosphate-related phosphatase" evidence="2">
    <location>
        <begin position="108"/>
        <end position="487"/>
    </location>
</feature>
<dbReference type="InterPro" id="IPR053321">
    <property type="entry name" value="IPP-5-Phosphatase_Type_IV"/>
</dbReference>
<dbReference type="Pfam" id="PF22669">
    <property type="entry name" value="Exo_endo_phos2"/>
    <property type="match status" value="1"/>
</dbReference>
<name>A0A814KNP5_9BILA</name>
<dbReference type="SUPFAM" id="SSF56219">
    <property type="entry name" value="DNase I-like"/>
    <property type="match status" value="1"/>
</dbReference>
<dbReference type="Proteomes" id="UP000663860">
    <property type="component" value="Unassembled WGS sequence"/>
</dbReference>
<dbReference type="GO" id="GO:0016791">
    <property type="term" value="F:phosphatase activity"/>
    <property type="evidence" value="ECO:0007669"/>
    <property type="project" value="InterPro"/>
</dbReference>
<dbReference type="SMART" id="SM00128">
    <property type="entry name" value="IPPc"/>
    <property type="match status" value="1"/>
</dbReference>
<reference evidence="3" key="1">
    <citation type="submission" date="2021-02" db="EMBL/GenBank/DDBJ databases">
        <authorList>
            <person name="Nowell W R."/>
        </authorList>
    </citation>
    <scope>NUCLEOTIDE SEQUENCE</scope>
</reference>
<feature type="compositionally biased region" description="Polar residues" evidence="1">
    <location>
        <begin position="11"/>
        <end position="24"/>
    </location>
</feature>
<gene>
    <name evidence="3" type="ORF">IZO911_LOCUS20482</name>
</gene>
<protein>
    <recommendedName>
        <fullName evidence="2">Inositol polyphosphate-related phosphatase domain-containing protein</fullName>
    </recommendedName>
</protein>
<dbReference type="PANTHER" id="PTHR47039">
    <property type="entry name" value="INOSITOL POLYPHOSPHATE 5-PHOSPHATASE E"/>
    <property type="match status" value="1"/>
</dbReference>
<dbReference type="Gene3D" id="3.60.10.10">
    <property type="entry name" value="Endonuclease/exonuclease/phosphatase"/>
    <property type="match status" value="2"/>
</dbReference>
<dbReference type="PANTHER" id="PTHR47039:SF1">
    <property type="entry name" value="INOSITOL POLYPHOSPHATE 5-PHOSPHATASE E"/>
    <property type="match status" value="1"/>
</dbReference>
<sequence length="537" mass="60829">MADDVKEDESGSSQLPSTSPLPVTEESANTIAALVCKIPLIEQESTNVPSTDSGNRRRSSFSKLQALISSSHLLPIPAARGRNFLVGSGQQLPESVTDDLSYCFPSGRPLTIMMVTWNIGEASKLYEQNYTPTDRQTAEPKQRMLDDMSDILLPTCIDYVSDLIIICTQEVSVTKKGLDWEVLLQEVIGPKHVLFHSIHFGTLSLCIFLRRDLIWFCSEPEDDVIKFRAVGPVRTKASLAVTFNLFGTSFMVINSHFEAGEGSEGRSNRRLNFENTVNKLTIPHSFVQRTVLINKHLSTAEKTESIRRIESTTSLDSAPYTGVDMTKSCDCVLWGGDLNFRINMSHNEVVELCKEQKYDQILENDEFRTHQKSSGGLYADFKEATIEFPPTYKFDLRSTTDNYTKNRTPSYTDRILYRDKPTSLLDCTQYKSIQGVKHSDHKPDRILYRDKPTSLLDCTQYKSIQGVKHSDHKPVIAHFRIKLKPALHTENLSYGKFNREVYKRGCEQRERHHSLGVGLRNTKRRTANARSSVCVLQ</sequence>
<dbReference type="GO" id="GO:0046856">
    <property type="term" value="P:phosphatidylinositol dephosphorylation"/>
    <property type="evidence" value="ECO:0007669"/>
    <property type="project" value="InterPro"/>
</dbReference>
<dbReference type="EMBL" id="CAJNOE010000213">
    <property type="protein sequence ID" value="CAF1053800.1"/>
    <property type="molecule type" value="Genomic_DNA"/>
</dbReference>
<organism evidence="3 4">
    <name type="scientific">Adineta steineri</name>
    <dbReference type="NCBI Taxonomy" id="433720"/>
    <lineage>
        <taxon>Eukaryota</taxon>
        <taxon>Metazoa</taxon>
        <taxon>Spiralia</taxon>
        <taxon>Gnathifera</taxon>
        <taxon>Rotifera</taxon>
        <taxon>Eurotatoria</taxon>
        <taxon>Bdelloidea</taxon>
        <taxon>Adinetida</taxon>
        <taxon>Adinetidae</taxon>
        <taxon>Adineta</taxon>
    </lineage>
</organism>
<dbReference type="InterPro" id="IPR000300">
    <property type="entry name" value="IPPc"/>
</dbReference>
<evidence type="ECO:0000256" key="1">
    <source>
        <dbReference type="SAM" id="MobiDB-lite"/>
    </source>
</evidence>
<comment type="caution">
    <text evidence="3">The sequence shown here is derived from an EMBL/GenBank/DDBJ whole genome shotgun (WGS) entry which is preliminary data.</text>
</comment>
<dbReference type="InterPro" id="IPR036691">
    <property type="entry name" value="Endo/exonu/phosph_ase_sf"/>
</dbReference>
<evidence type="ECO:0000313" key="3">
    <source>
        <dbReference type="EMBL" id="CAF1053800.1"/>
    </source>
</evidence>
<proteinExistence type="predicted"/>
<feature type="region of interest" description="Disordered" evidence="1">
    <location>
        <begin position="1"/>
        <end position="24"/>
    </location>
</feature>